<feature type="domain" description="Zn(2)-C6 fungal-type" evidence="9">
    <location>
        <begin position="44"/>
        <end position="74"/>
    </location>
</feature>
<dbReference type="OrthoDB" id="2441642at2759"/>
<evidence type="ECO:0000259" key="9">
    <source>
        <dbReference type="PROSITE" id="PS50048"/>
    </source>
</evidence>
<accession>A0A9W4UIF1</accession>
<dbReference type="PROSITE" id="PS00463">
    <property type="entry name" value="ZN2_CY6_FUNGAL_1"/>
    <property type="match status" value="1"/>
</dbReference>
<dbReference type="AlphaFoldDB" id="A0A9W4UIF1"/>
<dbReference type="PANTHER" id="PTHR47660:SF3">
    <property type="entry name" value="FINGER DOMAIN PROTEIN, PUTATIVE (AFU_ORTHOLOGUE AFUA_4G03310)-RELATED"/>
    <property type="match status" value="1"/>
</dbReference>
<dbReference type="PROSITE" id="PS50048">
    <property type="entry name" value="ZN2_CY6_FUNGAL_2"/>
    <property type="match status" value="1"/>
</dbReference>
<dbReference type="InterPro" id="IPR036864">
    <property type="entry name" value="Zn2-C6_fun-type_DNA-bd_sf"/>
</dbReference>
<dbReference type="SUPFAM" id="SSF57701">
    <property type="entry name" value="Zn2/Cys6 DNA-binding domain"/>
    <property type="match status" value="1"/>
</dbReference>
<sequence length="361" mass="40307">MTLQSEISTRRCSHCSRSFTHKSSLVRHSKRCLQDIRAPSRQRSCHHCTLAKAACDRQRPNCGRCRTRSLDCVFTTSLGYWGQEGNFELQPHNRAPPAQHNTPLRQTTEKITASSNSDDESRTVVSQNQGNIAPQLVLSPQRRQVLLGTAPGVPTSDAAVRHTMHFVIRVLKSWPRLIAIHNFALLPPVIHRVQVKDSLPDPLANCHALVSMWASHKVDSSVFVQETIQREVKRLLDQMFNEFDLLAAAQSILMLLIVLYFGFELTSERDARLLVATWDVKHALAATGLFLEEEASHDKIPPWRNWAIVSAKRRTILALNHLEPPASPRGGTSLERDGGTHVGASLQSLGEQVDLGKLQDG</sequence>
<evidence type="ECO:0000256" key="2">
    <source>
        <dbReference type="ARBA" id="ARBA00022833"/>
    </source>
</evidence>
<keyword evidence="1" id="KW-0479">Metal-binding</keyword>
<reference evidence="11" key="1">
    <citation type="submission" date="2023-01" db="EMBL/GenBank/DDBJ databases">
        <authorList>
            <person name="Van Ghelder C."/>
            <person name="Rancurel C."/>
        </authorList>
    </citation>
    <scope>NUCLEOTIDE SEQUENCE</scope>
    <source>
        <strain evidence="11">CNCM I-4278</strain>
    </source>
</reference>
<gene>
    <name evidence="11" type="ORF">PDIGIT_LOCUS9373</name>
</gene>
<dbReference type="PANTHER" id="PTHR47660">
    <property type="entry name" value="TRANSCRIPTION FACTOR WITH C2H2 AND ZN(2)-CYS(6) DNA BINDING DOMAIN (EUROFUNG)-RELATED-RELATED"/>
    <property type="match status" value="1"/>
</dbReference>
<evidence type="ECO:0008006" key="13">
    <source>
        <dbReference type="Google" id="ProtNLM"/>
    </source>
</evidence>
<feature type="region of interest" description="Disordered" evidence="7">
    <location>
        <begin position="322"/>
        <end position="361"/>
    </location>
</feature>
<name>A0A9W4UIF1_9PLEO</name>
<feature type="domain" description="C2H2-type" evidence="10">
    <location>
        <begin position="10"/>
        <end position="39"/>
    </location>
</feature>
<keyword evidence="3" id="KW-0805">Transcription regulation</keyword>
<dbReference type="EMBL" id="CAOQHR010000006">
    <property type="protein sequence ID" value="CAI6336279.1"/>
    <property type="molecule type" value="Genomic_DNA"/>
</dbReference>
<keyword evidence="4" id="KW-0804">Transcription</keyword>
<dbReference type="CDD" id="cd00067">
    <property type="entry name" value="GAL4"/>
    <property type="match status" value="1"/>
</dbReference>
<organism evidence="11 12">
    <name type="scientific">Periconia digitata</name>
    <dbReference type="NCBI Taxonomy" id="1303443"/>
    <lineage>
        <taxon>Eukaryota</taxon>
        <taxon>Fungi</taxon>
        <taxon>Dikarya</taxon>
        <taxon>Ascomycota</taxon>
        <taxon>Pezizomycotina</taxon>
        <taxon>Dothideomycetes</taxon>
        <taxon>Pleosporomycetidae</taxon>
        <taxon>Pleosporales</taxon>
        <taxon>Massarineae</taxon>
        <taxon>Periconiaceae</taxon>
        <taxon>Periconia</taxon>
    </lineage>
</organism>
<feature type="compositionally biased region" description="Polar residues" evidence="7">
    <location>
        <begin position="99"/>
        <end position="116"/>
    </location>
</feature>
<protein>
    <recommendedName>
        <fullName evidence="13">Zn(2)-C6 fungal-type domain-containing protein</fullName>
    </recommendedName>
</protein>
<evidence type="ECO:0000256" key="3">
    <source>
        <dbReference type="ARBA" id="ARBA00023015"/>
    </source>
</evidence>
<evidence type="ECO:0000256" key="8">
    <source>
        <dbReference type="SAM" id="Phobius"/>
    </source>
</evidence>
<evidence type="ECO:0000259" key="10">
    <source>
        <dbReference type="PROSITE" id="PS50157"/>
    </source>
</evidence>
<dbReference type="Pfam" id="PF00172">
    <property type="entry name" value="Zn_clus"/>
    <property type="match status" value="1"/>
</dbReference>
<dbReference type="GO" id="GO:0000981">
    <property type="term" value="F:DNA-binding transcription factor activity, RNA polymerase II-specific"/>
    <property type="evidence" value="ECO:0007669"/>
    <property type="project" value="InterPro"/>
</dbReference>
<keyword evidence="2" id="KW-0862">Zinc</keyword>
<evidence type="ECO:0000256" key="1">
    <source>
        <dbReference type="ARBA" id="ARBA00022723"/>
    </source>
</evidence>
<keyword evidence="6" id="KW-0863">Zinc-finger</keyword>
<dbReference type="InterPro" id="IPR001138">
    <property type="entry name" value="Zn2Cys6_DnaBD"/>
</dbReference>
<feature type="transmembrane region" description="Helical" evidence="8">
    <location>
        <begin position="243"/>
        <end position="263"/>
    </location>
</feature>
<keyword evidence="5" id="KW-0539">Nucleus</keyword>
<dbReference type="InterPro" id="IPR013087">
    <property type="entry name" value="Znf_C2H2_type"/>
</dbReference>
<proteinExistence type="predicted"/>
<evidence type="ECO:0000256" key="6">
    <source>
        <dbReference type="PROSITE-ProRule" id="PRU00042"/>
    </source>
</evidence>
<evidence type="ECO:0000313" key="11">
    <source>
        <dbReference type="EMBL" id="CAI6336279.1"/>
    </source>
</evidence>
<dbReference type="Gene3D" id="4.10.240.10">
    <property type="entry name" value="Zn(2)-C6 fungal-type DNA-binding domain"/>
    <property type="match status" value="1"/>
</dbReference>
<dbReference type="Proteomes" id="UP001152607">
    <property type="component" value="Unassembled WGS sequence"/>
</dbReference>
<dbReference type="GO" id="GO:0008270">
    <property type="term" value="F:zinc ion binding"/>
    <property type="evidence" value="ECO:0007669"/>
    <property type="project" value="UniProtKB-KW"/>
</dbReference>
<keyword evidence="8" id="KW-0472">Membrane</keyword>
<evidence type="ECO:0000256" key="5">
    <source>
        <dbReference type="ARBA" id="ARBA00023242"/>
    </source>
</evidence>
<evidence type="ECO:0000256" key="7">
    <source>
        <dbReference type="SAM" id="MobiDB-lite"/>
    </source>
</evidence>
<keyword evidence="8" id="KW-1133">Transmembrane helix</keyword>
<evidence type="ECO:0000313" key="12">
    <source>
        <dbReference type="Proteomes" id="UP001152607"/>
    </source>
</evidence>
<keyword evidence="8" id="KW-0812">Transmembrane</keyword>
<keyword evidence="12" id="KW-1185">Reference proteome</keyword>
<comment type="caution">
    <text evidence="11">The sequence shown here is derived from an EMBL/GenBank/DDBJ whole genome shotgun (WGS) entry which is preliminary data.</text>
</comment>
<evidence type="ECO:0000256" key="4">
    <source>
        <dbReference type="ARBA" id="ARBA00023163"/>
    </source>
</evidence>
<dbReference type="PROSITE" id="PS50157">
    <property type="entry name" value="ZINC_FINGER_C2H2_2"/>
    <property type="match status" value="1"/>
</dbReference>
<feature type="region of interest" description="Disordered" evidence="7">
    <location>
        <begin position="88"/>
        <end position="125"/>
    </location>
</feature>
<dbReference type="SMART" id="SM00066">
    <property type="entry name" value="GAL4"/>
    <property type="match status" value="1"/>
</dbReference>